<organism evidence="3 4">
    <name type="scientific">Namhaeicola litoreus</name>
    <dbReference type="NCBI Taxonomy" id="1052145"/>
    <lineage>
        <taxon>Bacteria</taxon>
        <taxon>Pseudomonadati</taxon>
        <taxon>Bacteroidota</taxon>
        <taxon>Flavobacteriia</taxon>
        <taxon>Flavobacteriales</taxon>
        <taxon>Flavobacteriaceae</taxon>
        <taxon>Namhaeicola</taxon>
    </lineage>
</organism>
<dbReference type="InterPro" id="IPR051534">
    <property type="entry name" value="CBASS_pafABC_assoc_protein"/>
</dbReference>
<name>A0ABW3Y192_9FLAO</name>
<dbReference type="RefSeq" id="WP_377177171.1">
    <property type="nucleotide sequence ID" value="NZ_JBHTMY010000002.1"/>
</dbReference>
<evidence type="ECO:0000259" key="1">
    <source>
        <dbReference type="Pfam" id="PF13280"/>
    </source>
</evidence>
<sequence length="335" mass="39529">MATNKHAQIRYNTLDKCFRNTGRNYTLDDLLEACNNAILDFDPAAEGIKRRQLFDDIRFMQSEQGWSIELNDELKFGKKKVYRYLDPTFSISQQPLSESDANHLKAALATLSRFKGTPQYDWIEELSLRLEDNFKLKNTDQNIISFEENPYLQGKEHITQLYNAIHYQKVLKITYKSFNNPEPIIFTLHPYHLKQYNNRWFLLGKDERFETLTNLALDRIEKIEETAQKYTPTDIDFEEYFDDVIGVSISEKPLQSVLLKVSPNAIHYIRTKPLHGSQKIRPQEEHFLVELNLIPNYELESCLLSYGENIEVLEPTMLRDNLKTRIEELYKNYKI</sequence>
<dbReference type="Proteomes" id="UP001597201">
    <property type="component" value="Unassembled WGS sequence"/>
</dbReference>
<dbReference type="PROSITE" id="PS52050">
    <property type="entry name" value="WYL"/>
    <property type="match status" value="1"/>
</dbReference>
<comment type="caution">
    <text evidence="3">The sequence shown here is derived from an EMBL/GenBank/DDBJ whole genome shotgun (WGS) entry which is preliminary data.</text>
</comment>
<dbReference type="Pfam" id="PF25583">
    <property type="entry name" value="WCX"/>
    <property type="match status" value="1"/>
</dbReference>
<dbReference type="InterPro" id="IPR026881">
    <property type="entry name" value="WYL_dom"/>
</dbReference>
<protein>
    <submittedName>
        <fullName evidence="3">Helix-turn-helix transcriptional regulator</fullName>
    </submittedName>
</protein>
<accession>A0ABW3Y192</accession>
<gene>
    <name evidence="3" type="ORF">ACFQ39_06330</name>
</gene>
<keyword evidence="4" id="KW-1185">Reference proteome</keyword>
<reference evidence="4" key="1">
    <citation type="journal article" date="2019" name="Int. J. Syst. Evol. Microbiol.">
        <title>The Global Catalogue of Microorganisms (GCM) 10K type strain sequencing project: providing services to taxonomists for standard genome sequencing and annotation.</title>
        <authorList>
            <consortium name="The Broad Institute Genomics Platform"/>
            <consortium name="The Broad Institute Genome Sequencing Center for Infectious Disease"/>
            <person name="Wu L."/>
            <person name="Ma J."/>
        </authorList>
    </citation>
    <scope>NUCLEOTIDE SEQUENCE [LARGE SCALE GENOMIC DNA]</scope>
    <source>
        <strain evidence="4">CCUG 61485</strain>
    </source>
</reference>
<feature type="domain" description="WCX" evidence="2">
    <location>
        <begin position="255"/>
        <end position="329"/>
    </location>
</feature>
<dbReference type="PANTHER" id="PTHR34580">
    <property type="match status" value="1"/>
</dbReference>
<dbReference type="PANTHER" id="PTHR34580:SF9">
    <property type="entry name" value="SLL5097 PROTEIN"/>
    <property type="match status" value="1"/>
</dbReference>
<evidence type="ECO:0000313" key="3">
    <source>
        <dbReference type="EMBL" id="MFD1315228.1"/>
    </source>
</evidence>
<evidence type="ECO:0000313" key="4">
    <source>
        <dbReference type="Proteomes" id="UP001597201"/>
    </source>
</evidence>
<evidence type="ECO:0000259" key="2">
    <source>
        <dbReference type="Pfam" id="PF25583"/>
    </source>
</evidence>
<dbReference type="InterPro" id="IPR057727">
    <property type="entry name" value="WCX_dom"/>
</dbReference>
<proteinExistence type="predicted"/>
<dbReference type="EMBL" id="JBHTMY010000002">
    <property type="protein sequence ID" value="MFD1315228.1"/>
    <property type="molecule type" value="Genomic_DNA"/>
</dbReference>
<dbReference type="Pfam" id="PF13280">
    <property type="entry name" value="WYL"/>
    <property type="match status" value="1"/>
</dbReference>
<feature type="domain" description="WYL" evidence="1">
    <location>
        <begin position="156"/>
        <end position="224"/>
    </location>
</feature>